<dbReference type="EMBL" id="CP015221">
    <property type="protein sequence ID" value="AMY26228.1"/>
    <property type="molecule type" value="Genomic_DNA"/>
</dbReference>
<dbReference type="OrthoDB" id="4457510at2"/>
<dbReference type="RefSeq" id="WP_063216968.1">
    <property type="nucleotide sequence ID" value="NZ_CP015221.1"/>
</dbReference>
<dbReference type="KEGG" id="rhs:A3Q41_04973"/>
<evidence type="ECO:0000313" key="2">
    <source>
        <dbReference type="Proteomes" id="UP000076038"/>
    </source>
</evidence>
<dbReference type="AlphaFoldDB" id="A0A143QTS2"/>
<accession>A0A143QTS2</accession>
<proteinExistence type="predicted"/>
<protein>
    <submittedName>
        <fullName evidence="1">Uncharacterized protein</fullName>
    </submittedName>
</protein>
<sequence>MPKTTAQKAHSSTDTDNYGAVVTHTTATIIGRQKAVVNVHAAATDDAQMIVTMGRLMMTFRSAAAVHAFVAGLADARTFIGRIDNQAPRPGGPGDDYARAAMSVVWIAPPETAVTPREQYVPARRRTMHWVEVHMGPVTWRIIDRLGYVTMLDELRNVHRMAVAIFTDGEQYLSDPTTLTDAFDDAEREHQEDMAAPWRRRL</sequence>
<geneLocation type="plasmid" evidence="1 2">
    <name>unnamed1</name>
</geneLocation>
<keyword evidence="1" id="KW-0614">Plasmid</keyword>
<keyword evidence="2" id="KW-1185">Reference proteome</keyword>
<reference evidence="2" key="2">
    <citation type="submission" date="2016-04" db="EMBL/GenBank/DDBJ databases">
        <title>Complete Genome and Plasmid Sequences for Rhodococcus fascians D188 and Draft Sequences for Rhodococcus spp. Isolates PBTS 1 and PBTS 2.</title>
        <authorList>
            <person name="Stamer R."/>
            <person name="Vereecke D."/>
            <person name="Zhang Y."/>
            <person name="Schilkey F."/>
            <person name="Devitt N."/>
            <person name="Randall J."/>
        </authorList>
    </citation>
    <scope>NUCLEOTIDE SEQUENCE [LARGE SCALE GENOMIC DNA]</scope>
    <source>
        <strain evidence="2">PBTS2</strain>
        <plasmid evidence="2">unnamed1</plasmid>
    </source>
</reference>
<dbReference type="PATRIC" id="fig|1653479.3.peg.5041"/>
<name>A0A143QTS2_RHOFA</name>
<reference evidence="1 2" key="1">
    <citation type="journal article" date="2016" name="Genome Announc.">
        <title>Complete Genome and Plasmid Sequences for Rhodococcus fascians D188 and Draft Sequences for Rhodococcus Isolates PBTS 1 and PBTS 2.</title>
        <authorList>
            <person name="Stamler R.A."/>
            <person name="Vereecke D."/>
            <person name="Zhang Y."/>
            <person name="Schilkey F."/>
            <person name="Devitt N."/>
            <person name="Randall J.J."/>
        </authorList>
    </citation>
    <scope>NUCLEOTIDE SEQUENCE [LARGE SCALE GENOMIC DNA]</scope>
    <source>
        <strain evidence="1 2">PBTS2</strain>
        <plasmid evidence="1">unnamed1</plasmid>
    </source>
</reference>
<gene>
    <name evidence="1" type="ORF">A3Q41_04973</name>
</gene>
<organism evidence="1 2">
    <name type="scientific">Rhodococcoides fascians</name>
    <name type="common">Rhodococcus fascians</name>
    <dbReference type="NCBI Taxonomy" id="1828"/>
    <lineage>
        <taxon>Bacteria</taxon>
        <taxon>Bacillati</taxon>
        <taxon>Actinomycetota</taxon>
        <taxon>Actinomycetes</taxon>
        <taxon>Mycobacteriales</taxon>
        <taxon>Nocardiaceae</taxon>
        <taxon>Rhodococcoides</taxon>
    </lineage>
</organism>
<evidence type="ECO:0000313" key="1">
    <source>
        <dbReference type="EMBL" id="AMY26228.1"/>
    </source>
</evidence>
<dbReference type="Proteomes" id="UP000076038">
    <property type="component" value="Plasmid unnamed1"/>
</dbReference>